<keyword evidence="2" id="KW-0812">Transmembrane</keyword>
<accession>A0A7X1JBA8</accession>
<evidence type="ECO:0000313" key="3">
    <source>
        <dbReference type="EMBL" id="MBC2907619.1"/>
    </source>
</evidence>
<feature type="transmembrane region" description="Helical" evidence="2">
    <location>
        <begin position="12"/>
        <end position="35"/>
    </location>
</feature>
<dbReference type="PROSITE" id="PS51257">
    <property type="entry name" value="PROKAR_LIPOPROTEIN"/>
    <property type="match status" value="1"/>
</dbReference>
<gene>
    <name evidence="3" type="ORF">H4N64_40135</name>
</gene>
<keyword evidence="4" id="KW-1185">Reference proteome</keyword>
<dbReference type="RefSeq" id="WP_186287564.1">
    <property type="nucleotide sequence ID" value="NZ_JACMSF010000084.1"/>
</dbReference>
<dbReference type="AlphaFoldDB" id="A0A7X1JBA8"/>
<keyword evidence="2" id="KW-1133">Transmembrane helix</keyword>
<proteinExistence type="predicted"/>
<evidence type="ECO:0000256" key="1">
    <source>
        <dbReference type="SAM" id="MobiDB-lite"/>
    </source>
</evidence>
<feature type="transmembrane region" description="Helical" evidence="2">
    <location>
        <begin position="56"/>
        <end position="78"/>
    </location>
</feature>
<protein>
    <submittedName>
        <fullName evidence="3">Uncharacterized protein</fullName>
    </submittedName>
</protein>
<reference evidence="3 4" key="1">
    <citation type="submission" date="2020-08" db="EMBL/GenBank/DDBJ databases">
        <title>Streptomyces sp. PSKA01 genome sequencing and assembly.</title>
        <authorList>
            <person name="Mandal S."/>
            <person name="Maiti P.K."/>
            <person name="Das P."/>
        </authorList>
    </citation>
    <scope>NUCLEOTIDE SEQUENCE [LARGE SCALE GENOMIC DNA]</scope>
    <source>
        <strain evidence="3 4">PSKA01</strain>
    </source>
</reference>
<name>A0A7X1JBA8_9ACTN</name>
<keyword evidence="2" id="KW-0472">Membrane</keyword>
<dbReference type="Proteomes" id="UP000584670">
    <property type="component" value="Unassembled WGS sequence"/>
</dbReference>
<evidence type="ECO:0000313" key="4">
    <source>
        <dbReference type="Proteomes" id="UP000584670"/>
    </source>
</evidence>
<sequence>MRAFLEATTGFPAHLFTAALVVVACFWLLVAVGAAEPDSFDSDADLDAWGMGGVPVAVAFSLLTVIGWALSLGATIALTTVAPAGSATGLLRLAIPVGALFVAWPTTCLIVRRLRSLFPDEPGPLETEGNDPRWGVSHDTTLPSGHQAA</sequence>
<feature type="region of interest" description="Disordered" evidence="1">
    <location>
        <begin position="121"/>
        <end position="149"/>
    </location>
</feature>
<feature type="transmembrane region" description="Helical" evidence="2">
    <location>
        <begin position="90"/>
        <end position="111"/>
    </location>
</feature>
<organism evidence="3 4">
    <name type="scientific">Streptomyces cupreus</name>
    <dbReference type="NCBI Taxonomy" id="2759956"/>
    <lineage>
        <taxon>Bacteria</taxon>
        <taxon>Bacillati</taxon>
        <taxon>Actinomycetota</taxon>
        <taxon>Actinomycetes</taxon>
        <taxon>Kitasatosporales</taxon>
        <taxon>Streptomycetaceae</taxon>
        <taxon>Streptomyces</taxon>
    </lineage>
</organism>
<comment type="caution">
    <text evidence="3">The sequence shown here is derived from an EMBL/GenBank/DDBJ whole genome shotgun (WGS) entry which is preliminary data.</text>
</comment>
<feature type="compositionally biased region" description="Polar residues" evidence="1">
    <location>
        <begin position="138"/>
        <end position="149"/>
    </location>
</feature>
<evidence type="ECO:0000256" key="2">
    <source>
        <dbReference type="SAM" id="Phobius"/>
    </source>
</evidence>
<dbReference type="EMBL" id="JACMSF010000084">
    <property type="protein sequence ID" value="MBC2907619.1"/>
    <property type="molecule type" value="Genomic_DNA"/>
</dbReference>